<protein>
    <submittedName>
        <fullName evidence="2">NAD(P)-binding protein</fullName>
    </submittedName>
</protein>
<proteinExistence type="predicted"/>
<dbReference type="Pfam" id="PF00106">
    <property type="entry name" value="adh_short"/>
    <property type="match status" value="1"/>
</dbReference>
<keyword evidence="3" id="KW-1185">Reference proteome</keyword>
<dbReference type="PANTHER" id="PTHR47534:SF3">
    <property type="entry name" value="ALCOHOL DEHYDROGENASE-LIKE C-TERMINAL DOMAIN-CONTAINING PROTEIN"/>
    <property type="match status" value="1"/>
</dbReference>
<dbReference type="InterPro" id="IPR002347">
    <property type="entry name" value="SDR_fam"/>
</dbReference>
<evidence type="ECO:0000313" key="3">
    <source>
        <dbReference type="Proteomes" id="UP000245946"/>
    </source>
</evidence>
<organism evidence="2 3">
    <name type="scientific">Tilletiopsis washingtonensis</name>
    <dbReference type="NCBI Taxonomy" id="58919"/>
    <lineage>
        <taxon>Eukaryota</taxon>
        <taxon>Fungi</taxon>
        <taxon>Dikarya</taxon>
        <taxon>Basidiomycota</taxon>
        <taxon>Ustilaginomycotina</taxon>
        <taxon>Exobasidiomycetes</taxon>
        <taxon>Entylomatales</taxon>
        <taxon>Entylomatales incertae sedis</taxon>
        <taxon>Tilletiopsis</taxon>
    </lineage>
</organism>
<reference evidence="2 3" key="1">
    <citation type="journal article" date="2018" name="Mol. Biol. Evol.">
        <title>Broad Genomic Sampling Reveals a Smut Pathogenic Ancestry of the Fungal Clade Ustilaginomycotina.</title>
        <authorList>
            <person name="Kijpornyongpan T."/>
            <person name="Mondo S.J."/>
            <person name="Barry K."/>
            <person name="Sandor L."/>
            <person name="Lee J."/>
            <person name="Lipzen A."/>
            <person name="Pangilinan J."/>
            <person name="LaButti K."/>
            <person name="Hainaut M."/>
            <person name="Henrissat B."/>
            <person name="Grigoriev I.V."/>
            <person name="Spatafora J.W."/>
            <person name="Aime M.C."/>
        </authorList>
    </citation>
    <scope>NUCLEOTIDE SEQUENCE [LARGE SCALE GENOMIC DNA]</scope>
    <source>
        <strain evidence="2 3">MCA 4186</strain>
    </source>
</reference>
<dbReference type="EMBL" id="KZ819290">
    <property type="protein sequence ID" value="PWN98687.1"/>
    <property type="molecule type" value="Genomic_DNA"/>
</dbReference>
<dbReference type="InterPro" id="IPR052228">
    <property type="entry name" value="Sec_Metab_Biosynth_Oxidored"/>
</dbReference>
<keyword evidence="1" id="KW-0560">Oxidoreductase</keyword>
<dbReference type="InterPro" id="IPR036291">
    <property type="entry name" value="NAD(P)-bd_dom_sf"/>
</dbReference>
<dbReference type="Gene3D" id="3.40.50.720">
    <property type="entry name" value="NAD(P)-binding Rossmann-like Domain"/>
    <property type="match status" value="1"/>
</dbReference>
<sequence>MPTAYPEALGFRSFARANAAASLDEQRALVAGGTQGIGAGIALRYALAGAEVWLIGRSRERGDAVVQKLQQASQEYQRRSGKAAHTSGAKEHVFFSADLADAREITRVVEEVRQKAGEKGIDWIVQTQGGPPTGTFRENAAGGYEQRFAVQCLSRFGIAAQLAAAGVVKAGIILVAAPGSGGNKAVDVEDLDFAKARQTGEWKSGVFGLLAQGARQSSVLDSVSQTLAERHPALRIAHVFPGLCKTNALANAGGPQVVQWLADTFGGIVMNKPGVGGFAEVPFYLAATAEGRQLMQSGQANLFSPGLRRYELSPNVRELSVREKIWERLSAALR</sequence>
<dbReference type="GO" id="GO:0016491">
    <property type="term" value="F:oxidoreductase activity"/>
    <property type="evidence" value="ECO:0007669"/>
    <property type="project" value="UniProtKB-KW"/>
</dbReference>
<dbReference type="OrthoDB" id="2898509at2759"/>
<dbReference type="RefSeq" id="XP_025598966.1">
    <property type="nucleotide sequence ID" value="XM_025740171.1"/>
</dbReference>
<dbReference type="AlphaFoldDB" id="A0A316ZA56"/>
<evidence type="ECO:0000256" key="1">
    <source>
        <dbReference type="ARBA" id="ARBA00023002"/>
    </source>
</evidence>
<dbReference type="STRING" id="58919.A0A316ZA56"/>
<dbReference type="Proteomes" id="UP000245946">
    <property type="component" value="Unassembled WGS sequence"/>
</dbReference>
<dbReference type="SUPFAM" id="SSF51735">
    <property type="entry name" value="NAD(P)-binding Rossmann-fold domains"/>
    <property type="match status" value="1"/>
</dbReference>
<dbReference type="PANTHER" id="PTHR47534">
    <property type="entry name" value="YALI0E05731P"/>
    <property type="match status" value="1"/>
</dbReference>
<dbReference type="GeneID" id="37267717"/>
<evidence type="ECO:0000313" key="2">
    <source>
        <dbReference type="EMBL" id="PWN98687.1"/>
    </source>
</evidence>
<gene>
    <name evidence="2" type="ORF">FA09DRAFT_296554</name>
</gene>
<name>A0A316ZA56_9BASI</name>
<accession>A0A316ZA56</accession>